<gene>
    <name evidence="2" type="ORF">EUX98_g5707</name>
</gene>
<dbReference type="Pfam" id="PF17667">
    <property type="entry name" value="Pkinase_fungal"/>
    <property type="match status" value="1"/>
</dbReference>
<evidence type="ECO:0000313" key="3">
    <source>
        <dbReference type="Proteomes" id="UP000308730"/>
    </source>
</evidence>
<feature type="domain" description="Fungal-type protein kinase" evidence="1">
    <location>
        <begin position="27"/>
        <end position="126"/>
    </location>
</feature>
<name>A0A4S4MTK2_9APHY</name>
<organism evidence="2 3">
    <name type="scientific">Antrodiella citrinella</name>
    <dbReference type="NCBI Taxonomy" id="2447956"/>
    <lineage>
        <taxon>Eukaryota</taxon>
        <taxon>Fungi</taxon>
        <taxon>Dikarya</taxon>
        <taxon>Basidiomycota</taxon>
        <taxon>Agaricomycotina</taxon>
        <taxon>Agaricomycetes</taxon>
        <taxon>Polyporales</taxon>
        <taxon>Steccherinaceae</taxon>
        <taxon>Antrodiella</taxon>
    </lineage>
</organism>
<reference evidence="2 3" key="1">
    <citation type="submission" date="2019-02" db="EMBL/GenBank/DDBJ databases">
        <title>Genome sequencing of the rare red list fungi Antrodiella citrinella (Flaviporus citrinellus).</title>
        <authorList>
            <person name="Buettner E."/>
            <person name="Kellner H."/>
        </authorList>
    </citation>
    <scope>NUCLEOTIDE SEQUENCE [LARGE SCALE GENOMIC DNA]</scope>
    <source>
        <strain evidence="2 3">DSM 108506</strain>
    </source>
</reference>
<dbReference type="OrthoDB" id="5584477at2759"/>
<evidence type="ECO:0000259" key="1">
    <source>
        <dbReference type="Pfam" id="PF17667"/>
    </source>
</evidence>
<keyword evidence="3" id="KW-1185">Reference proteome</keyword>
<dbReference type="InterPro" id="IPR040976">
    <property type="entry name" value="Pkinase_fungal"/>
</dbReference>
<evidence type="ECO:0000313" key="2">
    <source>
        <dbReference type="EMBL" id="THH28491.1"/>
    </source>
</evidence>
<comment type="caution">
    <text evidence="2">The sequence shown here is derived from an EMBL/GenBank/DDBJ whole genome shotgun (WGS) entry which is preliminary data.</text>
</comment>
<dbReference type="Proteomes" id="UP000308730">
    <property type="component" value="Unassembled WGS sequence"/>
</dbReference>
<dbReference type="AlphaFoldDB" id="A0A4S4MTK2"/>
<accession>A0A4S4MTK2</accession>
<dbReference type="EMBL" id="SGPM01000176">
    <property type="protein sequence ID" value="THH28491.1"/>
    <property type="molecule type" value="Genomic_DNA"/>
</dbReference>
<sequence>MESFTTSTSGSKYSEAKLLPLSGLVDADEVYKVYYDVFRGYRRLYDQGGAEHLHRNINYADIACRRHDDGSVSGVLLDLDVSSSSSSAQRTSAPNVFKAIDLLCADPPKPLYRHDLESLFYVMVWHIHRYQDGKLVDDPPFEDWARGTLMLHPRASAASFS</sequence>
<proteinExistence type="predicted"/>
<protein>
    <recommendedName>
        <fullName evidence="1">Fungal-type protein kinase domain-containing protein</fullName>
    </recommendedName>
</protein>